<name>A0A139PFA0_STROR</name>
<dbReference type="GO" id="GO:0016787">
    <property type="term" value="F:hydrolase activity"/>
    <property type="evidence" value="ECO:0007669"/>
    <property type="project" value="UniProtKB-KW"/>
</dbReference>
<evidence type="ECO:0000313" key="2">
    <source>
        <dbReference type="Proteomes" id="UP000072653"/>
    </source>
</evidence>
<dbReference type="SUPFAM" id="SSF56784">
    <property type="entry name" value="HAD-like"/>
    <property type="match status" value="1"/>
</dbReference>
<sequence>MDHGLLSIEEAIKLALEQLDASFSPTVAAIYRNWYQALAIKHKMQDFARSCKERGYQVYILSNTSEVYYTLEQEGYLPIREVLDGRVLSFEEKVMKPDQKLYQILLDRYQLSPKRAIFLDDISENLKAAEDLGFHTLQVSDEETAIKELGKYLERFGKF</sequence>
<comment type="caution">
    <text evidence="1">The sequence shown here is derived from an EMBL/GenBank/DDBJ whole genome shotgun (WGS) entry which is preliminary data.</text>
</comment>
<reference evidence="1 2" key="1">
    <citation type="submission" date="2016-01" db="EMBL/GenBank/DDBJ databases">
        <title>Highly variable Streptococcus oralis are common among viridans streptococci isolated from primates.</title>
        <authorList>
            <person name="Denapaite D."/>
            <person name="Rieger M."/>
            <person name="Koendgen S."/>
            <person name="Brueckner R."/>
            <person name="Ochigava I."/>
            <person name="Kappeler P."/>
            <person name="Maetz-Rensing K."/>
            <person name="Leendertz F."/>
            <person name="Hakenbeck R."/>
        </authorList>
    </citation>
    <scope>NUCLEOTIDE SEQUENCE [LARGE SCALE GENOMIC DNA]</scope>
    <source>
        <strain evidence="1 2">DD16</strain>
    </source>
</reference>
<dbReference type="RefSeq" id="WP_164966470.1">
    <property type="nucleotide sequence ID" value="NZ_KQ969550.1"/>
</dbReference>
<dbReference type="Pfam" id="PF00702">
    <property type="entry name" value="Hydrolase"/>
    <property type="match status" value="1"/>
</dbReference>
<dbReference type="Proteomes" id="UP000072653">
    <property type="component" value="Unassembled WGS sequence"/>
</dbReference>
<proteinExistence type="predicted"/>
<dbReference type="NCBIfam" id="TIGR01509">
    <property type="entry name" value="HAD-SF-IA-v3"/>
    <property type="match status" value="1"/>
</dbReference>
<dbReference type="InterPro" id="IPR036412">
    <property type="entry name" value="HAD-like_sf"/>
</dbReference>
<dbReference type="InterPro" id="IPR023214">
    <property type="entry name" value="HAD_sf"/>
</dbReference>
<dbReference type="Gene3D" id="3.40.50.1000">
    <property type="entry name" value="HAD superfamily/HAD-like"/>
    <property type="match status" value="1"/>
</dbReference>
<dbReference type="PATRIC" id="fig|1303.79.peg.451"/>
<dbReference type="CDD" id="cd02603">
    <property type="entry name" value="HAD_sEH-N_like"/>
    <property type="match status" value="1"/>
</dbReference>
<accession>A0A139PFA0</accession>
<evidence type="ECO:0000313" key="1">
    <source>
        <dbReference type="EMBL" id="KXT87984.1"/>
    </source>
</evidence>
<gene>
    <name evidence="1" type="ORF">SORDD16_00413</name>
</gene>
<dbReference type="InterPro" id="IPR006439">
    <property type="entry name" value="HAD-SF_hydro_IA"/>
</dbReference>
<dbReference type="EMBL" id="LQOB01000026">
    <property type="protein sequence ID" value="KXT87984.1"/>
    <property type="molecule type" value="Genomic_DNA"/>
</dbReference>
<dbReference type="PRINTS" id="PR00413">
    <property type="entry name" value="HADHALOGNASE"/>
</dbReference>
<dbReference type="InterPro" id="IPR052898">
    <property type="entry name" value="ACAD10-like"/>
</dbReference>
<dbReference type="PANTHER" id="PTHR47829">
    <property type="entry name" value="HYDROLASE, PUTATIVE (AFU_ORTHOLOGUE AFUA_1G12880)-RELATED"/>
    <property type="match status" value="1"/>
</dbReference>
<organism evidence="1 2">
    <name type="scientific">Streptococcus oralis</name>
    <dbReference type="NCBI Taxonomy" id="1303"/>
    <lineage>
        <taxon>Bacteria</taxon>
        <taxon>Bacillati</taxon>
        <taxon>Bacillota</taxon>
        <taxon>Bacilli</taxon>
        <taxon>Lactobacillales</taxon>
        <taxon>Streptococcaceae</taxon>
        <taxon>Streptococcus</taxon>
    </lineage>
</organism>
<dbReference type="PANTHER" id="PTHR47829:SF1">
    <property type="entry name" value="HAD FAMILY PHOSPHATASE"/>
    <property type="match status" value="1"/>
</dbReference>
<protein>
    <submittedName>
        <fullName evidence="1">HAD superfamily hydrolase</fullName>
    </submittedName>
</protein>
<dbReference type="AlphaFoldDB" id="A0A139PFA0"/>
<keyword evidence="1" id="KW-0378">Hydrolase</keyword>